<dbReference type="Proteomes" id="UP000679691">
    <property type="component" value="Unassembled WGS sequence"/>
</dbReference>
<dbReference type="Pfam" id="PF18925">
    <property type="entry name" value="DUF5675"/>
    <property type="match status" value="1"/>
</dbReference>
<protein>
    <recommendedName>
        <fullName evidence="1">DUF5675 domain-containing protein</fullName>
    </recommendedName>
</protein>
<feature type="domain" description="DUF5675" evidence="1">
    <location>
        <begin position="3"/>
        <end position="75"/>
    </location>
</feature>
<accession>A0A8T4HGP5</accession>
<dbReference type="RefSeq" id="WP_353548013.1">
    <property type="nucleotide sequence ID" value="NZ_JAGKSB010000021.1"/>
</dbReference>
<name>A0A8T4HGP5_9SPHI</name>
<dbReference type="AlphaFoldDB" id="A0A8T4HGP5"/>
<evidence type="ECO:0000313" key="3">
    <source>
        <dbReference type="Proteomes" id="UP000679691"/>
    </source>
</evidence>
<sequence>MSRTYYPNGTNGKLRSAEDFICDTIELPWEENAVRRSCIPEGRYRLKKRFIKRFNSHLEIKDVPQRKYILFHPANVA</sequence>
<evidence type="ECO:0000313" key="2">
    <source>
        <dbReference type="EMBL" id="MBP3944498.1"/>
    </source>
</evidence>
<keyword evidence="3" id="KW-1185">Reference proteome</keyword>
<gene>
    <name evidence="2" type="ORF">J5U18_13220</name>
</gene>
<dbReference type="InterPro" id="IPR043732">
    <property type="entry name" value="DUF5675"/>
</dbReference>
<dbReference type="EMBL" id="JAGKSB010000021">
    <property type="protein sequence ID" value="MBP3944498.1"/>
    <property type="molecule type" value="Genomic_DNA"/>
</dbReference>
<organism evidence="2 3">
    <name type="scientific">Rhinopithecimicrobium faecis</name>
    <dbReference type="NCBI Taxonomy" id="2820698"/>
    <lineage>
        <taxon>Bacteria</taxon>
        <taxon>Pseudomonadati</taxon>
        <taxon>Bacteroidota</taxon>
        <taxon>Sphingobacteriia</taxon>
        <taxon>Sphingobacteriales</taxon>
        <taxon>Sphingobacteriaceae</taxon>
        <taxon>Rhinopithecimicrobium</taxon>
    </lineage>
</organism>
<comment type="caution">
    <text evidence="2">The sequence shown here is derived from an EMBL/GenBank/DDBJ whole genome shotgun (WGS) entry which is preliminary data.</text>
</comment>
<evidence type="ECO:0000259" key="1">
    <source>
        <dbReference type="Pfam" id="PF18925"/>
    </source>
</evidence>
<reference evidence="2" key="1">
    <citation type="submission" date="2021-03" db="EMBL/GenBank/DDBJ databases">
        <authorList>
            <person name="Lu T."/>
            <person name="Wang Q."/>
            <person name="Han X."/>
        </authorList>
    </citation>
    <scope>NUCLEOTIDE SEQUENCE</scope>
    <source>
        <strain evidence="2">WQ 2009</strain>
    </source>
</reference>
<proteinExistence type="predicted"/>